<dbReference type="STRING" id="1348612.A0A397IQ57"/>
<dbReference type="PANTHER" id="PTHR31569">
    <property type="entry name" value="SWIM-TYPE DOMAIN-CONTAINING PROTEIN"/>
    <property type="match status" value="1"/>
</dbReference>
<evidence type="ECO:0000313" key="2">
    <source>
        <dbReference type="EMBL" id="RHZ76922.1"/>
    </source>
</evidence>
<organism evidence="2 3">
    <name type="scientific">Diversispora epigaea</name>
    <dbReference type="NCBI Taxonomy" id="1348612"/>
    <lineage>
        <taxon>Eukaryota</taxon>
        <taxon>Fungi</taxon>
        <taxon>Fungi incertae sedis</taxon>
        <taxon>Mucoromycota</taxon>
        <taxon>Glomeromycotina</taxon>
        <taxon>Glomeromycetes</taxon>
        <taxon>Diversisporales</taxon>
        <taxon>Diversisporaceae</taxon>
        <taxon>Diversispora</taxon>
    </lineage>
</organism>
<dbReference type="GO" id="GO:0003676">
    <property type="term" value="F:nucleic acid binding"/>
    <property type="evidence" value="ECO:0007669"/>
    <property type="project" value="InterPro"/>
</dbReference>
<dbReference type="InterPro" id="IPR012337">
    <property type="entry name" value="RNaseH-like_sf"/>
</dbReference>
<dbReference type="Pfam" id="PF21056">
    <property type="entry name" value="ZSWIM1-3_RNaseH-like"/>
    <property type="match status" value="1"/>
</dbReference>
<evidence type="ECO:0000313" key="3">
    <source>
        <dbReference type="Proteomes" id="UP000266861"/>
    </source>
</evidence>
<dbReference type="AlphaFoldDB" id="A0A397IQ57"/>
<dbReference type="EMBL" id="PQFF01000177">
    <property type="protein sequence ID" value="RHZ76922.1"/>
    <property type="molecule type" value="Genomic_DNA"/>
</dbReference>
<name>A0A397IQ57_9GLOM</name>
<keyword evidence="3" id="KW-1185">Reference proteome</keyword>
<dbReference type="InterPro" id="IPR048324">
    <property type="entry name" value="ZSWIM1-3_RNaseH-like"/>
</dbReference>
<feature type="domain" description="Integrase catalytic" evidence="1">
    <location>
        <begin position="790"/>
        <end position="953"/>
    </location>
</feature>
<dbReference type="Proteomes" id="UP000266861">
    <property type="component" value="Unassembled WGS sequence"/>
</dbReference>
<dbReference type="SUPFAM" id="SSF53098">
    <property type="entry name" value="Ribonuclease H-like"/>
    <property type="match status" value="1"/>
</dbReference>
<reference evidence="2 3" key="1">
    <citation type="submission" date="2018-08" db="EMBL/GenBank/DDBJ databases">
        <title>Genome and evolution of the arbuscular mycorrhizal fungus Diversispora epigaea (formerly Glomus versiforme) and its bacterial endosymbionts.</title>
        <authorList>
            <person name="Sun X."/>
            <person name="Fei Z."/>
            <person name="Harrison M."/>
        </authorList>
    </citation>
    <scope>NUCLEOTIDE SEQUENCE [LARGE SCALE GENOMIC DNA]</scope>
    <source>
        <strain evidence="2 3">IT104</strain>
    </source>
</reference>
<protein>
    <recommendedName>
        <fullName evidence="1">Integrase catalytic domain-containing protein</fullName>
    </recommendedName>
</protein>
<dbReference type="PANTHER" id="PTHR31569:SF4">
    <property type="entry name" value="SWIM-TYPE DOMAIN-CONTAINING PROTEIN"/>
    <property type="match status" value="1"/>
</dbReference>
<dbReference type="InterPro" id="IPR036397">
    <property type="entry name" value="RNaseH_sf"/>
</dbReference>
<evidence type="ECO:0000259" key="1">
    <source>
        <dbReference type="PROSITE" id="PS50994"/>
    </source>
</evidence>
<dbReference type="GO" id="GO:0015074">
    <property type="term" value="P:DNA integration"/>
    <property type="evidence" value="ECO:0007669"/>
    <property type="project" value="InterPro"/>
</dbReference>
<accession>A0A397IQ57</accession>
<dbReference type="OrthoDB" id="5330842at2759"/>
<proteinExistence type="predicted"/>
<gene>
    <name evidence="2" type="ORF">Glove_187g137</name>
</gene>
<dbReference type="GO" id="GO:0005634">
    <property type="term" value="C:nucleus"/>
    <property type="evidence" value="ECO:0007669"/>
    <property type="project" value="UniProtKB-ARBA"/>
</dbReference>
<sequence length="1002" mass="117357">MRKPVIYIDSQKARELDISIDLQKIYYYPSGYQRTSKKLYEISHNAGFDFTFAEVQEWLERQLLHLIHKPRPRYIPCASFNKITVPMKVIQADLCYMPHDKIGERLKPCPVTVHNITSPTFIRNKYNGRLTFPTIFYTMNPSVSPATNIDLRISKELTPSQKRNLLFNISLPLELLIQDFDSNWWPLISNVWTGFNSKKKANGDSSHTYTCRLTKHNQSSTRKEGIPSNKRRKTKIRPSHLCFAKIKVQKFVTEGKVCVERFENSPDHTHSLEESDKVKRPQAIRNLVEQEAIKNYRPPAILNAVKEYAAETMDLKSSVKELRLKEVTNIKYKVCGTLDAHLIGSSEREKNIQESIFFLEQQKYQVERYMISNKFTHGFVFIHQKQIENLEKYGWLTLIDSTHKTNRYDYRLFTLYIRNGYSCWDVGAHFFVSNKDSDTIAEALKIIQQFAPHWKPRYFLQDQSNVEANSIKLAFPGLKNGEQECDSIFCTVHLVRTWMSKIYDVKTRQKMIQAMYKLYVLPKSQIIWDLGRQNAQITTLIQEAINECPVPTIKQYIKRYYVKNNHQWALWVRQHSPLLLQVTSTNSLESYHSELKRTTSSQHGLIGACHKVVALDQKKRTDSEYVAFEFRTKKISVIGVDDEILNELHKFPFPIQRMLADEICAIEKRLEKGKATPGLTLLYCNCSFYHRYLLPCRHVFHKHMYGETKLLTVDSWAKFQWMFEENGFEVYMHHESVEVDISEKIKAGRAAENRRLAINELMEKTRDIYWRVEEKGDEKQTGALLEELKSCLEPILNNTIPKIGNKIYKYALTYVDVASRTKWVCPLTERDSGSIAKGFIKLFKFYNFPLTRLETLQTDYGPEFYGKCKELMIKYNVKINRSKSKKRQGIVERFNRTLQEWAFFIQDAVELLLPPIERCRAWVTDLTIFLEKLDNTVTRLIDMPPAEARKLKHVYAMSSKPRYGPMGYDKVRLTYSDSVLYLLNPGEFEGEKKRVTDCNWSP</sequence>
<dbReference type="Gene3D" id="3.30.420.10">
    <property type="entry name" value="Ribonuclease H-like superfamily/Ribonuclease H"/>
    <property type="match status" value="1"/>
</dbReference>
<dbReference type="InterPro" id="IPR001584">
    <property type="entry name" value="Integrase_cat-core"/>
</dbReference>
<dbReference type="InterPro" id="IPR052579">
    <property type="entry name" value="Zinc_finger_SWIM"/>
</dbReference>
<dbReference type="PROSITE" id="PS50994">
    <property type="entry name" value="INTEGRASE"/>
    <property type="match status" value="1"/>
</dbReference>
<comment type="caution">
    <text evidence="2">The sequence shown here is derived from an EMBL/GenBank/DDBJ whole genome shotgun (WGS) entry which is preliminary data.</text>
</comment>